<gene>
    <name evidence="1" type="ORF">D0469_09155</name>
</gene>
<proteinExistence type="predicted"/>
<dbReference type="RefSeq" id="WP_117326447.1">
    <property type="nucleotide sequence ID" value="NZ_QVTE01000024.1"/>
</dbReference>
<dbReference type="Proteomes" id="UP000264541">
    <property type="component" value="Unassembled WGS sequence"/>
</dbReference>
<accession>A0A372LPZ0</accession>
<reference evidence="1 2" key="1">
    <citation type="submission" date="2018-08" db="EMBL/GenBank/DDBJ databases">
        <title>Bacillus chawlae sp. nov., Bacillus glennii sp. nov., and Bacillus saganii sp. nov. Isolated from the Vehicle Assembly Building at Kennedy Space Center where the Viking Spacecraft were Assembled.</title>
        <authorList>
            <person name="Seuylemezian A."/>
            <person name="Vaishampayan P."/>
        </authorList>
    </citation>
    <scope>NUCLEOTIDE SEQUENCE [LARGE SCALE GENOMIC DNA]</scope>
    <source>
        <strain evidence="1 2">V47-23a</strain>
    </source>
</reference>
<dbReference type="AlphaFoldDB" id="A0A372LPZ0"/>
<evidence type="ECO:0000313" key="2">
    <source>
        <dbReference type="Proteomes" id="UP000264541"/>
    </source>
</evidence>
<evidence type="ECO:0000313" key="1">
    <source>
        <dbReference type="EMBL" id="RFU69523.1"/>
    </source>
</evidence>
<sequence>MSSIQKYVEERIAMLEIEKIPKPVKFSVSIENETNFRLQYLAKELETSRANLAADFIQLAIVEAEKTLGINPFDFDSEYGKAYIKNCGGNFHQDETGYYRVNSNGEKVKITDPTNEEEVDYSSKSK</sequence>
<comment type="caution">
    <text evidence="1">The sequence shown here is derived from an EMBL/GenBank/DDBJ whole genome shotgun (WGS) entry which is preliminary data.</text>
</comment>
<organism evidence="1 2">
    <name type="scientific">Peribacillus saganii</name>
    <dbReference type="NCBI Taxonomy" id="2303992"/>
    <lineage>
        <taxon>Bacteria</taxon>
        <taxon>Bacillati</taxon>
        <taxon>Bacillota</taxon>
        <taxon>Bacilli</taxon>
        <taxon>Bacillales</taxon>
        <taxon>Bacillaceae</taxon>
        <taxon>Peribacillus</taxon>
    </lineage>
</organism>
<dbReference type="EMBL" id="QVTE01000024">
    <property type="protein sequence ID" value="RFU69523.1"/>
    <property type="molecule type" value="Genomic_DNA"/>
</dbReference>
<dbReference type="OrthoDB" id="2866092at2"/>
<protein>
    <submittedName>
        <fullName evidence="1">Uncharacterized protein</fullName>
    </submittedName>
</protein>
<keyword evidence="2" id="KW-1185">Reference proteome</keyword>
<name>A0A372LPZ0_9BACI</name>